<name>A0A939EDH1_9HYPH</name>
<dbReference type="SUPFAM" id="SSF51735">
    <property type="entry name" value="NAD(P)-binding Rossmann-fold domains"/>
    <property type="match status" value="1"/>
</dbReference>
<gene>
    <name evidence="2" type="ORF">JF539_12465</name>
</gene>
<dbReference type="InterPro" id="IPR036291">
    <property type="entry name" value="NAD(P)-bd_dom_sf"/>
</dbReference>
<dbReference type="EMBL" id="JAEKJZ010000002">
    <property type="protein sequence ID" value="MBN9671150.1"/>
    <property type="molecule type" value="Genomic_DNA"/>
</dbReference>
<dbReference type="Gene3D" id="3.40.50.720">
    <property type="entry name" value="NAD(P)-binding Rossmann-like Domain"/>
    <property type="match status" value="1"/>
</dbReference>
<evidence type="ECO:0000313" key="3">
    <source>
        <dbReference type="Proteomes" id="UP000664096"/>
    </source>
</evidence>
<dbReference type="Proteomes" id="UP000664096">
    <property type="component" value="Unassembled WGS sequence"/>
</dbReference>
<dbReference type="RefSeq" id="WP_207141000.1">
    <property type="nucleotide sequence ID" value="NZ_JAEKJZ010000002.1"/>
</dbReference>
<feature type="domain" description="NmrA-like" evidence="1">
    <location>
        <begin position="2"/>
        <end position="246"/>
    </location>
</feature>
<reference evidence="2" key="1">
    <citation type="submission" date="2020-12" db="EMBL/GenBank/DDBJ databases">
        <title>Oil enriched cultivation method for isolating marine PHA-producing bacteria.</title>
        <authorList>
            <person name="Zheng W."/>
            <person name="Yu S."/>
            <person name="Huang Y."/>
        </authorList>
    </citation>
    <scope>NUCLEOTIDE SEQUENCE</scope>
    <source>
        <strain evidence="2">SY-2-12</strain>
    </source>
</reference>
<dbReference type="Gene3D" id="3.90.25.10">
    <property type="entry name" value="UDP-galactose 4-epimerase, domain 1"/>
    <property type="match status" value="1"/>
</dbReference>
<dbReference type="Pfam" id="PF05368">
    <property type="entry name" value="NmrA"/>
    <property type="match status" value="1"/>
</dbReference>
<organism evidence="2 3">
    <name type="scientific">Roseibium aggregatum</name>
    <dbReference type="NCBI Taxonomy" id="187304"/>
    <lineage>
        <taxon>Bacteria</taxon>
        <taxon>Pseudomonadati</taxon>
        <taxon>Pseudomonadota</taxon>
        <taxon>Alphaproteobacteria</taxon>
        <taxon>Hyphomicrobiales</taxon>
        <taxon>Stappiaceae</taxon>
        <taxon>Roseibium</taxon>
    </lineage>
</organism>
<dbReference type="AlphaFoldDB" id="A0A939EDH1"/>
<sequence length="285" mass="29792">MLAVTGANGQLGRLVLKHLEKITDAPLRALVRSPQKAEDLASDRISLARADYDDPSTLVPALTGVDRLLLISGSEVGKRSAQHAAVIDAAKTAGVGFIVYTSLLNATRSSLILAGEHVETEKKLEASALPHVILRNGWYLENFTGTIASALEHGAVVGASGEGKFSAAGREDYAEAAAIVLAGKDTSNRILELAGHPAFSLKDLALEVSRQSGREIPFQNLSEEDYRNVLIGAGLPEGFAAVLADSDRGAAQGELFNEATTLQGLIGHPTKSLASLMSGTVTNGS</sequence>
<evidence type="ECO:0000259" key="1">
    <source>
        <dbReference type="Pfam" id="PF05368"/>
    </source>
</evidence>
<dbReference type="InterPro" id="IPR052718">
    <property type="entry name" value="NmrA-type_oxidoreductase"/>
</dbReference>
<proteinExistence type="predicted"/>
<comment type="caution">
    <text evidence="2">The sequence shown here is derived from an EMBL/GenBank/DDBJ whole genome shotgun (WGS) entry which is preliminary data.</text>
</comment>
<dbReference type="CDD" id="cd05269">
    <property type="entry name" value="TMR_SDR_a"/>
    <property type="match status" value="1"/>
</dbReference>
<dbReference type="PANTHER" id="PTHR47129:SF1">
    <property type="entry name" value="NMRA-LIKE DOMAIN-CONTAINING PROTEIN"/>
    <property type="match status" value="1"/>
</dbReference>
<protein>
    <submittedName>
        <fullName evidence="2">SDR family oxidoreductase</fullName>
    </submittedName>
</protein>
<dbReference type="InterPro" id="IPR008030">
    <property type="entry name" value="NmrA-like"/>
</dbReference>
<accession>A0A939EDH1</accession>
<dbReference type="PANTHER" id="PTHR47129">
    <property type="entry name" value="QUINONE OXIDOREDUCTASE 2"/>
    <property type="match status" value="1"/>
</dbReference>
<evidence type="ECO:0000313" key="2">
    <source>
        <dbReference type="EMBL" id="MBN9671150.1"/>
    </source>
</evidence>